<evidence type="ECO:0000256" key="1">
    <source>
        <dbReference type="ARBA" id="ARBA00022443"/>
    </source>
</evidence>
<feature type="compositionally biased region" description="Low complexity" evidence="3">
    <location>
        <begin position="322"/>
        <end position="331"/>
    </location>
</feature>
<dbReference type="Pfam" id="PF14604">
    <property type="entry name" value="SH3_9"/>
    <property type="match status" value="1"/>
</dbReference>
<evidence type="ECO:0000256" key="3">
    <source>
        <dbReference type="SAM" id="MobiDB-lite"/>
    </source>
</evidence>
<dbReference type="Gene3D" id="2.30.30.40">
    <property type="entry name" value="SH3 Domains"/>
    <property type="match status" value="1"/>
</dbReference>
<feature type="region of interest" description="Disordered" evidence="3">
    <location>
        <begin position="1"/>
        <end position="78"/>
    </location>
</feature>
<feature type="domain" description="SH3" evidence="4">
    <location>
        <begin position="78"/>
        <end position="140"/>
    </location>
</feature>
<dbReference type="EMBL" id="BQXS01011483">
    <property type="protein sequence ID" value="GKT13144.1"/>
    <property type="molecule type" value="Genomic_DNA"/>
</dbReference>
<dbReference type="Gene3D" id="2.30.29.30">
    <property type="entry name" value="Pleckstrin-homology domain (PH domain)/Phosphotyrosine-binding domain (PTB)"/>
    <property type="match status" value="1"/>
</dbReference>
<evidence type="ECO:0000313" key="6">
    <source>
        <dbReference type="Proteomes" id="UP001057375"/>
    </source>
</evidence>
<feature type="compositionally biased region" description="Polar residues" evidence="3">
    <location>
        <begin position="46"/>
        <end position="63"/>
    </location>
</feature>
<gene>
    <name evidence="5" type="ORF">ADUPG1_010211</name>
</gene>
<feature type="region of interest" description="Disordered" evidence="3">
    <location>
        <begin position="145"/>
        <end position="216"/>
    </location>
</feature>
<feature type="compositionally biased region" description="Basic and acidic residues" evidence="3">
    <location>
        <begin position="1"/>
        <end position="45"/>
    </location>
</feature>
<proteinExistence type="predicted"/>
<organism evidence="5 6">
    <name type="scientific">Aduncisulcus paluster</name>
    <dbReference type="NCBI Taxonomy" id="2918883"/>
    <lineage>
        <taxon>Eukaryota</taxon>
        <taxon>Metamonada</taxon>
        <taxon>Carpediemonas-like organisms</taxon>
        <taxon>Aduncisulcus</taxon>
    </lineage>
</organism>
<accession>A0ABQ5JQD5</accession>
<evidence type="ECO:0000259" key="4">
    <source>
        <dbReference type="PROSITE" id="PS50002"/>
    </source>
</evidence>
<keyword evidence="6" id="KW-1185">Reference proteome</keyword>
<sequence>EEEEGRRRREQEIIRREEEARREEDKRREDQRDSLRRSERMDRTTVDSTMHGSDLATSSSSSWPVGLFRPKKQHKSFSPPAQAIVLYTFKARPGNSDELSIERGEHVNVYYQTQGGWSGCTSSSGSAGTVPSSYIKLIEGEEMNEVDPNFYNTTSTRTTTDGDATSTHHIQPPSSSPPRGFKKDTRRSSKLSTYAHSVGPSSSSSPSSSSPSGSNIITGIDPPSSFSYVVYGSAVAKRSVAAASSELLSIRAGVRYEMLSRKPYDDDENDVHREVLLKDELSGKVGYVGRTLISISWRDEPFHSSSYSSGGRGGHHHDYHTSSSLDAKSQSSKMLSDEEIEYMIEGEVFIKHHSRGGYAERHLRLASDCSCLLISPPGKKSKKKKGVVIDPESGAEIIEIDREQNLALSLGSDTEAKHPNVRSIHFRD</sequence>
<protein>
    <recommendedName>
        <fullName evidence="4">SH3 domain-containing protein</fullName>
    </recommendedName>
</protein>
<dbReference type="SMART" id="SM00326">
    <property type="entry name" value="SH3"/>
    <property type="match status" value="1"/>
</dbReference>
<dbReference type="CDD" id="cd00174">
    <property type="entry name" value="SH3"/>
    <property type="match status" value="1"/>
</dbReference>
<dbReference type="InterPro" id="IPR011993">
    <property type="entry name" value="PH-like_dom_sf"/>
</dbReference>
<name>A0ABQ5JQD5_9EUKA</name>
<evidence type="ECO:0000313" key="5">
    <source>
        <dbReference type="EMBL" id="GKT13144.1"/>
    </source>
</evidence>
<keyword evidence="1 2" id="KW-0728">SH3 domain</keyword>
<dbReference type="Proteomes" id="UP001057375">
    <property type="component" value="Unassembled WGS sequence"/>
</dbReference>
<comment type="caution">
    <text evidence="5">The sequence shown here is derived from an EMBL/GenBank/DDBJ whole genome shotgun (WGS) entry which is preliminary data.</text>
</comment>
<dbReference type="InterPro" id="IPR001452">
    <property type="entry name" value="SH3_domain"/>
</dbReference>
<dbReference type="SUPFAM" id="SSF50044">
    <property type="entry name" value="SH3-domain"/>
    <property type="match status" value="1"/>
</dbReference>
<evidence type="ECO:0000256" key="2">
    <source>
        <dbReference type="PROSITE-ProRule" id="PRU00192"/>
    </source>
</evidence>
<feature type="compositionally biased region" description="Low complexity" evidence="3">
    <location>
        <begin position="153"/>
        <end position="167"/>
    </location>
</feature>
<reference evidence="5" key="1">
    <citation type="submission" date="2022-03" db="EMBL/GenBank/DDBJ databases">
        <title>Draft genome sequence of Aduncisulcus paluster, a free-living microaerophilic Fornicata.</title>
        <authorList>
            <person name="Yuyama I."/>
            <person name="Kume K."/>
            <person name="Tamura T."/>
            <person name="Inagaki Y."/>
            <person name="Hashimoto T."/>
        </authorList>
    </citation>
    <scope>NUCLEOTIDE SEQUENCE</scope>
    <source>
        <strain evidence="5">NY0171</strain>
    </source>
</reference>
<feature type="region of interest" description="Disordered" evidence="3">
    <location>
        <begin position="305"/>
        <end position="331"/>
    </location>
</feature>
<dbReference type="InterPro" id="IPR036028">
    <property type="entry name" value="SH3-like_dom_sf"/>
</dbReference>
<feature type="non-terminal residue" evidence="5">
    <location>
        <position position="1"/>
    </location>
</feature>
<dbReference type="PROSITE" id="PS50002">
    <property type="entry name" value="SH3"/>
    <property type="match status" value="1"/>
</dbReference>
<feature type="compositionally biased region" description="Low complexity" evidence="3">
    <location>
        <begin position="199"/>
        <end position="214"/>
    </location>
</feature>